<proteinExistence type="predicted"/>
<keyword evidence="3" id="KW-1185">Reference proteome</keyword>
<dbReference type="EMBL" id="AZHB01000015">
    <property type="protein sequence ID" value="OAA60115.1"/>
    <property type="molecule type" value="Genomic_DNA"/>
</dbReference>
<evidence type="ECO:0000313" key="3">
    <source>
        <dbReference type="Proteomes" id="UP000076744"/>
    </source>
</evidence>
<comment type="caution">
    <text evidence="2">The sequence shown here is derived from an EMBL/GenBank/DDBJ whole genome shotgun (WGS) entry which is preliminary data.</text>
</comment>
<feature type="region of interest" description="Disordered" evidence="1">
    <location>
        <begin position="1"/>
        <end position="47"/>
    </location>
</feature>
<dbReference type="InterPro" id="IPR046670">
    <property type="entry name" value="DUF6540"/>
</dbReference>
<accession>A0A167T0A0</accession>
<dbReference type="Proteomes" id="UP000076744">
    <property type="component" value="Unassembled WGS sequence"/>
</dbReference>
<feature type="region of interest" description="Disordered" evidence="1">
    <location>
        <begin position="179"/>
        <end position="198"/>
    </location>
</feature>
<protein>
    <submittedName>
        <fullName evidence="2">Uncharacterized protein</fullName>
    </submittedName>
</protein>
<organism evidence="2 3">
    <name type="scientific">Cordyceps fumosorosea (strain ARSEF 2679)</name>
    <name type="common">Isaria fumosorosea</name>
    <dbReference type="NCBI Taxonomy" id="1081104"/>
    <lineage>
        <taxon>Eukaryota</taxon>
        <taxon>Fungi</taxon>
        <taxon>Dikarya</taxon>
        <taxon>Ascomycota</taxon>
        <taxon>Pezizomycotina</taxon>
        <taxon>Sordariomycetes</taxon>
        <taxon>Hypocreomycetidae</taxon>
        <taxon>Hypocreales</taxon>
        <taxon>Cordycipitaceae</taxon>
        <taxon>Cordyceps</taxon>
    </lineage>
</organism>
<evidence type="ECO:0000256" key="1">
    <source>
        <dbReference type="SAM" id="MobiDB-lite"/>
    </source>
</evidence>
<dbReference type="Pfam" id="PF20174">
    <property type="entry name" value="DUF6540"/>
    <property type="match status" value="1"/>
</dbReference>
<sequence>MDNQDRDTNEGGQPKFLPIARSTPNAVLPPIQRNTLPAPPSYGSLYPSPPPPYESLYPCAPPAYETLPPPAYETLDSPPPAYDTIYPPPPPYSARARSLPSRPTLPPLCTILSSMGASPSSPPSPPPPYTSAPTTAARFTVYLARYYGAVDHDDSSRDRHALFVLTGAGRGVYLDATGSRRRGLRVSQTPGDAPRTRSGRLRESRVLGSVAAEDLDALWEVCRRVQQDRFPVAARPATKGGNGAAARTRSSLKSKTTPCRFLLYTIDVPPPPYSDAHGAELLASPSQEWVAAVIAQAQSCGLLQAR</sequence>
<dbReference type="GeneID" id="30022418"/>
<evidence type="ECO:0000313" key="2">
    <source>
        <dbReference type="EMBL" id="OAA60115.1"/>
    </source>
</evidence>
<name>A0A167T0A0_CORFA</name>
<reference evidence="2 3" key="1">
    <citation type="journal article" date="2016" name="Genome Biol. Evol.">
        <title>Divergent and convergent evolution of fungal pathogenicity.</title>
        <authorList>
            <person name="Shang Y."/>
            <person name="Xiao G."/>
            <person name="Zheng P."/>
            <person name="Cen K."/>
            <person name="Zhan S."/>
            <person name="Wang C."/>
        </authorList>
    </citation>
    <scope>NUCLEOTIDE SEQUENCE [LARGE SCALE GENOMIC DNA]</scope>
    <source>
        <strain evidence="2 3">ARSEF 2679</strain>
    </source>
</reference>
<dbReference type="STRING" id="1081104.A0A167T0A0"/>
<dbReference type="OrthoDB" id="4870696at2759"/>
<gene>
    <name evidence="2" type="ORF">ISF_06126</name>
</gene>
<dbReference type="RefSeq" id="XP_018703228.1">
    <property type="nucleotide sequence ID" value="XM_018849730.1"/>
</dbReference>
<dbReference type="AlphaFoldDB" id="A0A167T0A0"/>